<reference evidence="1 2" key="1">
    <citation type="submission" date="2023-11" db="EMBL/GenBank/DDBJ databases">
        <title>Unpublished Manusciprt.</title>
        <authorList>
            <person name="Saticioglu I.B."/>
            <person name="Ay H."/>
            <person name="Ajmi N."/>
            <person name="Altun S."/>
            <person name="Duman M."/>
        </authorList>
    </citation>
    <scope>NUCLEOTIDE SEQUENCE [LARGE SCALE GENOMIC DNA]</scope>
    <source>
        <strain evidence="1 2">Fl-318</strain>
    </source>
</reference>
<dbReference type="InterPro" id="IPR036913">
    <property type="entry name" value="YegP-like_sf"/>
</dbReference>
<gene>
    <name evidence="1" type="ORF">SGQ83_06460</name>
</gene>
<evidence type="ECO:0000313" key="2">
    <source>
        <dbReference type="Proteomes" id="UP001273350"/>
    </source>
</evidence>
<dbReference type="SUPFAM" id="SSF160113">
    <property type="entry name" value="YegP-like"/>
    <property type="match status" value="1"/>
</dbReference>
<keyword evidence="2" id="KW-1185">Reference proteome</keyword>
<proteinExistence type="predicted"/>
<sequence length="131" mass="15205">MGAFVISKRFNDEYKFVFTSRKGKVIFTSLSYELKFECEEDIEKFKANMDQAKFLKFKGSGGKYFFKLMLGELHFATSRKYTTELLLQKGIKEIVTYGSRSEILDFSSSESIFEDEEEGEEAVLDEEMMEG</sequence>
<name>A0ABU4R8U4_9FLAO</name>
<dbReference type="Proteomes" id="UP001273350">
    <property type="component" value="Unassembled WGS sequence"/>
</dbReference>
<dbReference type="Gene3D" id="2.30.29.80">
    <property type="match status" value="1"/>
</dbReference>
<protein>
    <submittedName>
        <fullName evidence="1">DUF1508 domain-containing protein</fullName>
    </submittedName>
</protein>
<dbReference type="RefSeq" id="WP_230004556.1">
    <property type="nucleotide sequence ID" value="NZ_CP087134.1"/>
</dbReference>
<organism evidence="1 2">
    <name type="scientific">Flavobacterium cupriresistens</name>
    <dbReference type="NCBI Taxonomy" id="2893885"/>
    <lineage>
        <taxon>Bacteria</taxon>
        <taxon>Pseudomonadati</taxon>
        <taxon>Bacteroidota</taxon>
        <taxon>Flavobacteriia</taxon>
        <taxon>Flavobacteriales</taxon>
        <taxon>Flavobacteriaceae</taxon>
        <taxon>Flavobacterium</taxon>
    </lineage>
</organism>
<comment type="caution">
    <text evidence="1">The sequence shown here is derived from an EMBL/GenBank/DDBJ whole genome shotgun (WGS) entry which is preliminary data.</text>
</comment>
<evidence type="ECO:0000313" key="1">
    <source>
        <dbReference type="EMBL" id="MDX6188982.1"/>
    </source>
</evidence>
<dbReference type="EMBL" id="JAWXVI010000003">
    <property type="protein sequence ID" value="MDX6188982.1"/>
    <property type="molecule type" value="Genomic_DNA"/>
</dbReference>
<accession>A0ABU4R8U4</accession>